<evidence type="ECO:0000313" key="6">
    <source>
        <dbReference type="Proteomes" id="UP001327560"/>
    </source>
</evidence>
<feature type="domain" description="AAA+ ATPase" evidence="4">
    <location>
        <begin position="785"/>
        <end position="923"/>
    </location>
</feature>
<dbReference type="InterPro" id="IPR058958">
    <property type="entry name" value="DPBB_CI111"/>
</dbReference>
<evidence type="ECO:0000256" key="3">
    <source>
        <dbReference type="SAM" id="MobiDB-lite"/>
    </source>
</evidence>
<accession>A0AAQ3QK41</accession>
<organism evidence="5 6">
    <name type="scientific">Canna indica</name>
    <name type="common">Indian-shot</name>
    <dbReference type="NCBI Taxonomy" id="4628"/>
    <lineage>
        <taxon>Eukaryota</taxon>
        <taxon>Viridiplantae</taxon>
        <taxon>Streptophyta</taxon>
        <taxon>Embryophyta</taxon>
        <taxon>Tracheophyta</taxon>
        <taxon>Spermatophyta</taxon>
        <taxon>Magnoliopsida</taxon>
        <taxon>Liliopsida</taxon>
        <taxon>Zingiberales</taxon>
        <taxon>Cannaceae</taxon>
        <taxon>Canna</taxon>
    </lineage>
</organism>
<dbReference type="SUPFAM" id="SSF52540">
    <property type="entry name" value="P-loop containing nucleoside triphosphate hydrolases"/>
    <property type="match status" value="2"/>
</dbReference>
<dbReference type="Pfam" id="PF17862">
    <property type="entry name" value="AAA_lid_3"/>
    <property type="match status" value="2"/>
</dbReference>
<dbReference type="InterPro" id="IPR050168">
    <property type="entry name" value="AAA_ATPase_domain"/>
</dbReference>
<dbReference type="InterPro" id="IPR003593">
    <property type="entry name" value="AAA+_ATPase"/>
</dbReference>
<dbReference type="EMBL" id="CP136896">
    <property type="protein sequence ID" value="WOL14264.1"/>
    <property type="molecule type" value="Genomic_DNA"/>
</dbReference>
<dbReference type="InterPro" id="IPR041569">
    <property type="entry name" value="AAA_lid_3"/>
</dbReference>
<dbReference type="PANTHER" id="PTHR23077:SF27">
    <property type="entry name" value="ATPASE FAMILY GENE 2 PROTEIN HOMOLOG A"/>
    <property type="match status" value="1"/>
</dbReference>
<dbReference type="Gene3D" id="1.10.8.60">
    <property type="match status" value="2"/>
</dbReference>
<reference evidence="5 6" key="1">
    <citation type="submission" date="2023-10" db="EMBL/GenBank/DDBJ databases">
        <title>Chromosome-scale genome assembly provides insights into flower coloration mechanisms of Canna indica.</title>
        <authorList>
            <person name="Li C."/>
        </authorList>
    </citation>
    <scope>NUCLEOTIDE SEQUENCE [LARGE SCALE GENOMIC DNA]</scope>
    <source>
        <tissue evidence="5">Flower</tissue>
    </source>
</reference>
<feature type="region of interest" description="Disordered" evidence="3">
    <location>
        <begin position="247"/>
        <end position="285"/>
    </location>
</feature>
<dbReference type="GO" id="GO:0009507">
    <property type="term" value="C:chloroplast"/>
    <property type="evidence" value="ECO:0007669"/>
    <property type="project" value="TreeGrafter"/>
</dbReference>
<dbReference type="PANTHER" id="PTHR23077">
    <property type="entry name" value="AAA-FAMILY ATPASE"/>
    <property type="match status" value="1"/>
</dbReference>
<evidence type="ECO:0000259" key="4">
    <source>
        <dbReference type="SMART" id="SM00382"/>
    </source>
</evidence>
<gene>
    <name evidence="5" type="ORF">Cni_G23044</name>
</gene>
<evidence type="ECO:0000313" key="5">
    <source>
        <dbReference type="EMBL" id="WOL14264.1"/>
    </source>
</evidence>
<dbReference type="InterPro" id="IPR027417">
    <property type="entry name" value="P-loop_NTPase"/>
</dbReference>
<feature type="domain" description="AAA+ ATPase" evidence="4">
    <location>
        <begin position="450"/>
        <end position="586"/>
    </location>
</feature>
<dbReference type="PROSITE" id="PS00674">
    <property type="entry name" value="AAA"/>
    <property type="match status" value="2"/>
</dbReference>
<sequence length="1021" mass="110970">MPSKGKKSSRASPAAAVSDRSPLFARTPTAHAEGAPMDEDEVTIHPRILADAAAKFPALISEAHTFCGRVSETESSPSGSNHARVWLSSAAMNSNSIAPGSIVSVSLPASGKAYTHNCPLSNLAEECTSHFCFDAEDNVANRAGSYFAIASVFPSVKVLKDAVRLSWPLSCTMGSHVLGRAVFICPIEKTSAPLTLNNSDGFAPSYLYKCKDIYLKAMLPGSGLISYRKEIMLSDFASSSVGVTTKNEEVAPPETSSHQNKLSSLADSPINSRKPNRTVSTSDSPSGMDVCVKLALDDEKTKELVQIFAARWLNGRHLLSGNFVCIPICGQFCFLLVEGSDILWNGCSSKELPFEKNCLLPHEIHISSSLDKLDVVLVVDSMSKVHLYDSTLLKHESSNKVGIVDDHASSEVVSNNKAGVAPKLGGLHKEFAMLNEIISSSLYKKVFWLRYKGVLLHGPPGTGKTSLATSCAYASGASLFCIIGPEIIREYYGESEQALREVFDSAKQAAPSIVFIDEFDAIAPARKEGSEDLSRRMVGTLLQLMDEINKSDPVLVIAATNCPNDIDPAFRRPGRLDREIEIGVPSPTQRSDILCTILNEMDHSLSSMEIQSLASDTHGFVGADLAALCNEAGKNAFRRCIKVIEGNNFSKEFSGNNELGHTCHKDKDVETIDGINLLASSLSALNMSADQVAPHNSTRPQENGVSHNGSYESLEAEKRMLGKVTFEDFEKAKTKMRPSSMREVMLEVPKVRWEDVGGYSMIKEQLIEAVKMSQTDLFKHMGFRAPRGLLMIGPPGCSKTLMARAVASEAKLNFFAVKGPELLSQWVGETEKAVRDMFRKAKANSPAIVFFDEIDGLAGTRGQDNDGTSVGDRVVTQLLVEMDGLDQKTGVTVIAATNCPDKIDPALLRPGRFDRILDVQPPAETERADIFRVHLRNTPCSADVSIKDLAQLTEGYTGADIMQVCRKAAMAALEESTEIAEVSMVHFKVGISRVQPADLKYYSELAVRFRRLVDNRPAKGE</sequence>
<feature type="compositionally biased region" description="Polar residues" evidence="3">
    <location>
        <begin position="254"/>
        <end position="285"/>
    </location>
</feature>
<dbReference type="Pfam" id="PF26429">
    <property type="entry name" value="DPBB_CI111"/>
    <property type="match status" value="1"/>
</dbReference>
<feature type="region of interest" description="Disordered" evidence="3">
    <location>
        <begin position="1"/>
        <end position="35"/>
    </location>
</feature>
<evidence type="ECO:0000256" key="2">
    <source>
        <dbReference type="ARBA" id="ARBA00022840"/>
    </source>
</evidence>
<dbReference type="GO" id="GO:0005524">
    <property type="term" value="F:ATP binding"/>
    <property type="evidence" value="ECO:0007669"/>
    <property type="project" value="UniProtKB-KW"/>
</dbReference>
<dbReference type="FunFam" id="3.40.50.300:FF:000012">
    <property type="entry name" value="Transitional endoplasmic reticulum ATPase"/>
    <property type="match status" value="1"/>
</dbReference>
<dbReference type="AlphaFoldDB" id="A0AAQ3QK41"/>
<keyword evidence="1" id="KW-0547">Nucleotide-binding</keyword>
<name>A0AAQ3QK41_9LILI</name>
<proteinExistence type="predicted"/>
<protein>
    <submittedName>
        <fullName evidence="5">Calmodulin-interacting protein</fullName>
    </submittedName>
</protein>
<evidence type="ECO:0000256" key="1">
    <source>
        <dbReference type="ARBA" id="ARBA00022741"/>
    </source>
</evidence>
<dbReference type="SMART" id="SM00382">
    <property type="entry name" value="AAA"/>
    <property type="match status" value="2"/>
</dbReference>
<dbReference type="PRINTS" id="PR00830">
    <property type="entry name" value="ENDOLAPTASE"/>
</dbReference>
<dbReference type="FunFam" id="3.40.50.300:FF:000661">
    <property type="entry name" value="calmodulin-interacting protein 111 isoform X1"/>
    <property type="match status" value="1"/>
</dbReference>
<keyword evidence="6" id="KW-1185">Reference proteome</keyword>
<dbReference type="Proteomes" id="UP001327560">
    <property type="component" value="Chromosome 7"/>
</dbReference>
<dbReference type="Pfam" id="PF00004">
    <property type="entry name" value="AAA"/>
    <property type="match status" value="2"/>
</dbReference>
<dbReference type="InterPro" id="IPR003960">
    <property type="entry name" value="ATPase_AAA_CS"/>
</dbReference>
<dbReference type="InterPro" id="IPR003959">
    <property type="entry name" value="ATPase_AAA_core"/>
</dbReference>
<keyword evidence="2" id="KW-0067">ATP-binding</keyword>
<dbReference type="Gene3D" id="3.40.50.300">
    <property type="entry name" value="P-loop containing nucleotide triphosphate hydrolases"/>
    <property type="match status" value="2"/>
</dbReference>
<dbReference type="GO" id="GO:0016887">
    <property type="term" value="F:ATP hydrolysis activity"/>
    <property type="evidence" value="ECO:0007669"/>
    <property type="project" value="InterPro"/>
</dbReference>